<dbReference type="Proteomes" id="UP000827721">
    <property type="component" value="Unassembled WGS sequence"/>
</dbReference>
<dbReference type="PROSITE" id="PS50011">
    <property type="entry name" value="PROTEIN_KINASE_DOM"/>
    <property type="match status" value="1"/>
</dbReference>
<feature type="region of interest" description="Disordered" evidence="13">
    <location>
        <begin position="494"/>
        <end position="527"/>
    </location>
</feature>
<feature type="transmembrane region" description="Helical" evidence="14">
    <location>
        <begin position="293"/>
        <end position="313"/>
    </location>
</feature>
<proteinExistence type="predicted"/>
<keyword evidence="6 12" id="KW-0067">ATP-binding</keyword>
<dbReference type="Pfam" id="PF07714">
    <property type="entry name" value="PK_Tyr_Ser-Thr"/>
    <property type="match status" value="1"/>
</dbReference>
<feature type="signal peptide" evidence="15">
    <location>
        <begin position="1"/>
        <end position="35"/>
    </location>
</feature>
<dbReference type="Pfam" id="PF13947">
    <property type="entry name" value="GUB_WAK_bind"/>
    <property type="match status" value="1"/>
</dbReference>
<comment type="subcellular location">
    <subcellularLocation>
        <location evidence="1">Membrane</location>
        <topology evidence="1">Single-pass membrane protein</topology>
    </subcellularLocation>
</comment>
<evidence type="ECO:0000256" key="7">
    <source>
        <dbReference type="ARBA" id="ARBA00022989"/>
    </source>
</evidence>
<evidence type="ECO:0000256" key="11">
    <source>
        <dbReference type="ARBA" id="ARBA00048679"/>
    </source>
</evidence>
<organism evidence="17 18">
    <name type="scientific">Xanthoceras sorbifolium</name>
    <dbReference type="NCBI Taxonomy" id="99658"/>
    <lineage>
        <taxon>Eukaryota</taxon>
        <taxon>Viridiplantae</taxon>
        <taxon>Streptophyta</taxon>
        <taxon>Embryophyta</taxon>
        <taxon>Tracheophyta</taxon>
        <taxon>Spermatophyta</taxon>
        <taxon>Magnoliopsida</taxon>
        <taxon>eudicotyledons</taxon>
        <taxon>Gunneridae</taxon>
        <taxon>Pentapetalae</taxon>
        <taxon>rosids</taxon>
        <taxon>malvids</taxon>
        <taxon>Sapindales</taxon>
        <taxon>Sapindaceae</taxon>
        <taxon>Xanthoceroideae</taxon>
        <taxon>Xanthoceras</taxon>
    </lineage>
</organism>
<evidence type="ECO:0000256" key="4">
    <source>
        <dbReference type="ARBA" id="ARBA00022729"/>
    </source>
</evidence>
<evidence type="ECO:0000256" key="9">
    <source>
        <dbReference type="ARBA" id="ARBA00023180"/>
    </source>
</evidence>
<keyword evidence="18" id="KW-1185">Reference proteome</keyword>
<keyword evidence="7 14" id="KW-1133">Transmembrane helix</keyword>
<dbReference type="Gene3D" id="3.30.200.20">
    <property type="entry name" value="Phosphorylase Kinase, domain 1"/>
    <property type="match status" value="1"/>
</dbReference>
<gene>
    <name evidence="17" type="ORF">JRO89_XS05G0256600</name>
</gene>
<keyword evidence="5 12" id="KW-0547">Nucleotide-binding</keyword>
<comment type="caution">
    <text evidence="17">The sequence shown here is derived from an EMBL/GenBank/DDBJ whole genome shotgun (WGS) entry which is preliminary data.</text>
</comment>
<keyword evidence="9" id="KW-0325">Glycoprotein</keyword>
<dbReference type="EC" id="2.7.11.1" evidence="2"/>
<dbReference type="Pfam" id="PF14380">
    <property type="entry name" value="WAK_assoc"/>
    <property type="match status" value="1"/>
</dbReference>
<keyword evidence="3 14" id="KW-0812">Transmembrane</keyword>
<dbReference type="InterPro" id="IPR011009">
    <property type="entry name" value="Kinase-like_dom_sf"/>
</dbReference>
<evidence type="ECO:0000256" key="10">
    <source>
        <dbReference type="ARBA" id="ARBA00047899"/>
    </source>
</evidence>
<comment type="catalytic activity">
    <reaction evidence="11">
        <text>L-seryl-[protein] + ATP = O-phospho-L-seryl-[protein] + ADP + H(+)</text>
        <dbReference type="Rhea" id="RHEA:17989"/>
        <dbReference type="Rhea" id="RHEA-COMP:9863"/>
        <dbReference type="Rhea" id="RHEA-COMP:11604"/>
        <dbReference type="ChEBI" id="CHEBI:15378"/>
        <dbReference type="ChEBI" id="CHEBI:29999"/>
        <dbReference type="ChEBI" id="CHEBI:30616"/>
        <dbReference type="ChEBI" id="CHEBI:83421"/>
        <dbReference type="ChEBI" id="CHEBI:456216"/>
        <dbReference type="EC" id="2.7.11.1"/>
    </reaction>
</comment>
<protein>
    <recommendedName>
        <fullName evidence="2">non-specific serine/threonine protein kinase</fullName>
        <ecNumber evidence="2">2.7.11.1</ecNumber>
    </recommendedName>
</protein>
<dbReference type="InterPro" id="IPR001245">
    <property type="entry name" value="Ser-Thr/Tyr_kinase_cat_dom"/>
</dbReference>
<evidence type="ECO:0000256" key="14">
    <source>
        <dbReference type="SAM" id="Phobius"/>
    </source>
</evidence>
<keyword evidence="8 14" id="KW-0472">Membrane</keyword>
<evidence type="ECO:0000256" key="5">
    <source>
        <dbReference type="ARBA" id="ARBA00022741"/>
    </source>
</evidence>
<evidence type="ECO:0000256" key="1">
    <source>
        <dbReference type="ARBA" id="ARBA00004167"/>
    </source>
</evidence>
<evidence type="ECO:0000256" key="12">
    <source>
        <dbReference type="PROSITE-ProRule" id="PRU10141"/>
    </source>
</evidence>
<dbReference type="PANTHER" id="PTHR46008">
    <property type="entry name" value="LEAF RUST 10 DISEASE-RESISTANCE LOCUS RECEPTOR-LIKE PROTEIN KINASE-LIKE 1.4"/>
    <property type="match status" value="1"/>
</dbReference>
<name>A0ABQ8I3B1_9ROSI</name>
<evidence type="ECO:0000259" key="16">
    <source>
        <dbReference type="PROSITE" id="PS50011"/>
    </source>
</evidence>
<dbReference type="EMBL" id="JAFEMO010000005">
    <property type="protein sequence ID" value="KAH7571126.1"/>
    <property type="molecule type" value="Genomic_DNA"/>
</dbReference>
<keyword evidence="4 15" id="KW-0732">Signal</keyword>
<evidence type="ECO:0000256" key="2">
    <source>
        <dbReference type="ARBA" id="ARBA00012513"/>
    </source>
</evidence>
<dbReference type="SUPFAM" id="SSF56112">
    <property type="entry name" value="Protein kinase-like (PK-like)"/>
    <property type="match status" value="1"/>
</dbReference>
<sequence length="589" mass="66127">MYQNHYISNPTSHFPPLTNFCIIFIFFLLATIVSASVDPQYLACEPKTCGDGQNITFPFYIKDQQQPFCGYPGFELSCNYKGNPILSLPGSDNQYIIRHISYDNQSLRVSNAAIWDTNSSGGCDVVSSLQNLSLPIDRFELVGDKTEVFVLYNCNQSLSERLVSKKVDECSADDDGNGVVLAVDKDDPDLGLAREECNHTVVAPVEGHGDGGESTATMMMIRLRRGFLMKWTASNCSVCQRSGGKCGFDTSTYHFKCFCPDRPHAWHCSDPGEAAASLVQKFTPRDRKLPLKLGLGIGIAMLLVVVLSIYIIWYRKKGKYASRNFLSRYTSYDPSSKSDLEGGSVYLGVPIFSYCELAEATNNFNHEKELGDGGFGTVYHGKLRDGREVAVKRLYEHNYRRVEQFINEIEILTRLRHKNLVLLYGCTSRHSQGLLLVYEFIPNGTVADHLHDEKVKWMATTVAELAFLCLQQNKDMRPTMDVVLEELQRIKSGECKPENLKEEDDNDKEELKSMQQQPSPSPPHCEESALLKNIKSPPSPISVTENWVVSNNTTPNKRCGQCGLEKDTLMPLAFHFLFNSVDASLFFPL</sequence>
<evidence type="ECO:0000256" key="3">
    <source>
        <dbReference type="ARBA" id="ARBA00022692"/>
    </source>
</evidence>
<dbReference type="InterPro" id="IPR000719">
    <property type="entry name" value="Prot_kinase_dom"/>
</dbReference>
<evidence type="ECO:0000256" key="13">
    <source>
        <dbReference type="SAM" id="MobiDB-lite"/>
    </source>
</evidence>
<reference evidence="17 18" key="1">
    <citation type="submission" date="2021-02" db="EMBL/GenBank/DDBJ databases">
        <title>Plant Genome Project.</title>
        <authorList>
            <person name="Zhang R.-G."/>
        </authorList>
    </citation>
    <scope>NUCLEOTIDE SEQUENCE [LARGE SCALE GENOMIC DNA]</scope>
    <source>
        <tissue evidence="17">Leaves</tissue>
    </source>
</reference>
<accession>A0ABQ8I3B1</accession>
<feature type="domain" description="Protein kinase" evidence="16">
    <location>
        <begin position="364"/>
        <end position="589"/>
    </location>
</feature>
<dbReference type="InterPro" id="IPR025287">
    <property type="entry name" value="WAK_GUB"/>
</dbReference>
<feature type="chain" id="PRO_5045868207" description="non-specific serine/threonine protein kinase" evidence="15">
    <location>
        <begin position="36"/>
        <end position="589"/>
    </location>
</feature>
<feature type="binding site" evidence="12">
    <location>
        <position position="392"/>
    </location>
    <ligand>
        <name>ATP</name>
        <dbReference type="ChEBI" id="CHEBI:30616"/>
    </ligand>
</feature>
<dbReference type="InterPro" id="IPR017441">
    <property type="entry name" value="Protein_kinase_ATP_BS"/>
</dbReference>
<evidence type="ECO:0000256" key="8">
    <source>
        <dbReference type="ARBA" id="ARBA00023136"/>
    </source>
</evidence>
<dbReference type="InterPro" id="IPR032872">
    <property type="entry name" value="WAK_assoc_C"/>
</dbReference>
<comment type="catalytic activity">
    <reaction evidence="10">
        <text>L-threonyl-[protein] + ATP = O-phospho-L-threonyl-[protein] + ADP + H(+)</text>
        <dbReference type="Rhea" id="RHEA:46608"/>
        <dbReference type="Rhea" id="RHEA-COMP:11060"/>
        <dbReference type="Rhea" id="RHEA-COMP:11605"/>
        <dbReference type="ChEBI" id="CHEBI:15378"/>
        <dbReference type="ChEBI" id="CHEBI:30013"/>
        <dbReference type="ChEBI" id="CHEBI:30616"/>
        <dbReference type="ChEBI" id="CHEBI:61977"/>
        <dbReference type="ChEBI" id="CHEBI:456216"/>
        <dbReference type="EC" id="2.7.11.1"/>
    </reaction>
</comment>
<evidence type="ECO:0000313" key="18">
    <source>
        <dbReference type="Proteomes" id="UP000827721"/>
    </source>
</evidence>
<dbReference type="PROSITE" id="PS00107">
    <property type="entry name" value="PROTEIN_KINASE_ATP"/>
    <property type="match status" value="1"/>
</dbReference>
<dbReference type="PANTHER" id="PTHR46008:SF2">
    <property type="entry name" value="LEAF RUST 10 DISEASE-RESISTANCE LOCUS RECEPTOR-LIKE PROTEIN KINASE-LIKE 1.4"/>
    <property type="match status" value="1"/>
</dbReference>
<evidence type="ECO:0000256" key="15">
    <source>
        <dbReference type="SAM" id="SignalP"/>
    </source>
</evidence>
<evidence type="ECO:0000313" key="17">
    <source>
        <dbReference type="EMBL" id="KAH7571126.1"/>
    </source>
</evidence>
<evidence type="ECO:0000256" key="6">
    <source>
        <dbReference type="ARBA" id="ARBA00022840"/>
    </source>
</evidence>